<sequence>MTLEQLVRDERMNAIIGWSLMGIVALGAIESVLTGVLLWGGFELAIVATVSAPALITGDWTAMVSWPLLAVATLSVVAGVAGFPSETVVYLAVATLALVVVVELETFASVELSRRFAVVFAVLTTMALQALWTVAQFYSDRWLGTEYLRSQTELQWDFVIVTVVGLVLGGLFQWYAGRFEPAGAVARAANGADSP</sequence>
<protein>
    <submittedName>
        <fullName evidence="2">Uncharacterized protein</fullName>
    </submittedName>
</protein>
<feature type="transmembrane region" description="Helical" evidence="1">
    <location>
        <begin position="12"/>
        <end position="29"/>
    </location>
</feature>
<accession>A0A2A5QRV5</accession>
<feature type="transmembrane region" description="Helical" evidence="1">
    <location>
        <begin position="35"/>
        <end position="56"/>
    </location>
</feature>
<proteinExistence type="predicted"/>
<dbReference type="RefSeq" id="WP_097378440.1">
    <property type="nucleotide sequence ID" value="NZ_NXNI01000001.1"/>
</dbReference>
<dbReference type="OrthoDB" id="342532at2157"/>
<gene>
    <name evidence="2" type="ORF">CP557_02450</name>
</gene>
<feature type="transmembrane region" description="Helical" evidence="1">
    <location>
        <begin position="87"/>
        <end position="104"/>
    </location>
</feature>
<name>A0A2A5QRV5_9EURY</name>
<evidence type="ECO:0000313" key="3">
    <source>
        <dbReference type="Proteomes" id="UP000219689"/>
    </source>
</evidence>
<organism evidence="2 3">
    <name type="scientific">Natrinema ejinorense</name>
    <dbReference type="NCBI Taxonomy" id="373386"/>
    <lineage>
        <taxon>Archaea</taxon>
        <taxon>Methanobacteriati</taxon>
        <taxon>Methanobacteriota</taxon>
        <taxon>Stenosarchaea group</taxon>
        <taxon>Halobacteria</taxon>
        <taxon>Halobacteriales</taxon>
        <taxon>Natrialbaceae</taxon>
        <taxon>Natrinema</taxon>
    </lineage>
</organism>
<feature type="transmembrane region" description="Helical" evidence="1">
    <location>
        <begin position="63"/>
        <end position="81"/>
    </location>
</feature>
<dbReference type="Proteomes" id="UP000219689">
    <property type="component" value="Unassembled WGS sequence"/>
</dbReference>
<evidence type="ECO:0000256" key="1">
    <source>
        <dbReference type="SAM" id="Phobius"/>
    </source>
</evidence>
<feature type="transmembrane region" description="Helical" evidence="1">
    <location>
        <begin position="158"/>
        <end position="177"/>
    </location>
</feature>
<reference evidence="2 3" key="1">
    <citation type="submission" date="2017-09" db="EMBL/GenBank/DDBJ databases">
        <title>Genome sequences of Natrinema ejinorence JCM 13890T.</title>
        <authorList>
            <person name="Roh S.W."/>
            <person name="Kim Y.B."/>
            <person name="Kim J.Y."/>
        </authorList>
    </citation>
    <scope>NUCLEOTIDE SEQUENCE [LARGE SCALE GENOMIC DNA]</scope>
    <source>
        <strain evidence="2 3">JCM 13890</strain>
    </source>
</reference>
<keyword evidence="1" id="KW-0812">Transmembrane</keyword>
<feature type="transmembrane region" description="Helical" evidence="1">
    <location>
        <begin position="116"/>
        <end position="138"/>
    </location>
</feature>
<keyword evidence="3" id="KW-1185">Reference proteome</keyword>
<dbReference type="EMBL" id="NXNI01000001">
    <property type="protein sequence ID" value="PCR89493.1"/>
    <property type="molecule type" value="Genomic_DNA"/>
</dbReference>
<dbReference type="AlphaFoldDB" id="A0A2A5QRV5"/>
<evidence type="ECO:0000313" key="2">
    <source>
        <dbReference type="EMBL" id="PCR89493.1"/>
    </source>
</evidence>
<comment type="caution">
    <text evidence="2">The sequence shown here is derived from an EMBL/GenBank/DDBJ whole genome shotgun (WGS) entry which is preliminary data.</text>
</comment>
<keyword evidence="1" id="KW-1133">Transmembrane helix</keyword>
<keyword evidence="1" id="KW-0472">Membrane</keyword>